<comment type="caution">
    <text evidence="3">The sequence shown here is derived from an EMBL/GenBank/DDBJ whole genome shotgun (WGS) entry which is preliminary data.</text>
</comment>
<feature type="disulfide bond" evidence="1">
    <location>
        <begin position="36"/>
        <end position="49"/>
    </location>
</feature>
<evidence type="ECO:0000313" key="4">
    <source>
        <dbReference type="Proteomes" id="UP000828390"/>
    </source>
</evidence>
<feature type="domain" description="ShKT" evidence="2">
    <location>
        <begin position="21"/>
        <end position="52"/>
    </location>
</feature>
<organism evidence="3 4">
    <name type="scientific">Dreissena polymorpha</name>
    <name type="common">Zebra mussel</name>
    <name type="synonym">Mytilus polymorpha</name>
    <dbReference type="NCBI Taxonomy" id="45954"/>
    <lineage>
        <taxon>Eukaryota</taxon>
        <taxon>Metazoa</taxon>
        <taxon>Spiralia</taxon>
        <taxon>Lophotrochozoa</taxon>
        <taxon>Mollusca</taxon>
        <taxon>Bivalvia</taxon>
        <taxon>Autobranchia</taxon>
        <taxon>Heteroconchia</taxon>
        <taxon>Euheterodonta</taxon>
        <taxon>Imparidentia</taxon>
        <taxon>Neoheterodontei</taxon>
        <taxon>Myida</taxon>
        <taxon>Dreissenoidea</taxon>
        <taxon>Dreissenidae</taxon>
        <taxon>Dreissena</taxon>
    </lineage>
</organism>
<dbReference type="InterPro" id="IPR003582">
    <property type="entry name" value="ShKT_dom"/>
</dbReference>
<feature type="disulfide bond" evidence="1">
    <location>
        <begin position="27"/>
        <end position="45"/>
    </location>
</feature>
<dbReference type="EMBL" id="JAIWYP010000011">
    <property type="protein sequence ID" value="KAH3741395.1"/>
    <property type="molecule type" value="Genomic_DNA"/>
</dbReference>
<gene>
    <name evidence="3" type="ORF">DPMN_048120</name>
</gene>
<dbReference type="AlphaFoldDB" id="A0A9D4DAM8"/>
<sequence>NEGPERNEVQSCNVNDCPVPCEDTINCAALSELNPCKTGLGPKVCPKTCGLCESGCFDLLNCSSEKAQAFFCRIEEDAIKYCRKTCRKCDKYPKPITLNQCMDPVDSSSICYTLHKEICVCKDESIKSICDGYCSGCGGTIRRNDTNYGCHKIDQLSGWYMRHSLLRPRLDPHSRRIAALERVVRKEPVMNIMTLKTSPKMGHRA</sequence>
<comment type="caution">
    <text evidence="1">Lacks conserved residue(s) required for the propagation of feature annotation.</text>
</comment>
<evidence type="ECO:0000256" key="1">
    <source>
        <dbReference type="PROSITE-ProRule" id="PRU01005"/>
    </source>
</evidence>
<keyword evidence="4" id="KW-1185">Reference proteome</keyword>
<proteinExistence type="predicted"/>
<dbReference type="Proteomes" id="UP000828390">
    <property type="component" value="Unassembled WGS sequence"/>
</dbReference>
<name>A0A9D4DAM8_DREPO</name>
<accession>A0A9D4DAM8</accession>
<feature type="non-terminal residue" evidence="3">
    <location>
        <position position="1"/>
    </location>
</feature>
<evidence type="ECO:0000259" key="2">
    <source>
        <dbReference type="PROSITE" id="PS51670"/>
    </source>
</evidence>
<reference evidence="3" key="1">
    <citation type="journal article" date="2019" name="bioRxiv">
        <title>The Genome of the Zebra Mussel, Dreissena polymorpha: A Resource for Invasive Species Research.</title>
        <authorList>
            <person name="McCartney M.A."/>
            <person name="Auch B."/>
            <person name="Kono T."/>
            <person name="Mallez S."/>
            <person name="Zhang Y."/>
            <person name="Obille A."/>
            <person name="Becker A."/>
            <person name="Abrahante J.E."/>
            <person name="Garbe J."/>
            <person name="Badalamenti J.P."/>
            <person name="Herman A."/>
            <person name="Mangelson H."/>
            <person name="Liachko I."/>
            <person name="Sullivan S."/>
            <person name="Sone E.D."/>
            <person name="Koren S."/>
            <person name="Silverstein K.A.T."/>
            <person name="Beckman K.B."/>
            <person name="Gohl D.M."/>
        </authorList>
    </citation>
    <scope>NUCLEOTIDE SEQUENCE</scope>
    <source>
        <strain evidence="3">Duluth1</strain>
        <tissue evidence="3">Whole animal</tissue>
    </source>
</reference>
<protein>
    <recommendedName>
        <fullName evidence="2">ShKT domain-containing protein</fullName>
    </recommendedName>
</protein>
<reference evidence="3" key="2">
    <citation type="submission" date="2020-11" db="EMBL/GenBank/DDBJ databases">
        <authorList>
            <person name="McCartney M.A."/>
            <person name="Auch B."/>
            <person name="Kono T."/>
            <person name="Mallez S."/>
            <person name="Becker A."/>
            <person name="Gohl D.M."/>
            <person name="Silverstein K.A.T."/>
            <person name="Koren S."/>
            <person name="Bechman K.B."/>
            <person name="Herman A."/>
            <person name="Abrahante J.E."/>
            <person name="Garbe J."/>
        </authorList>
    </citation>
    <scope>NUCLEOTIDE SEQUENCE</scope>
    <source>
        <strain evidence="3">Duluth1</strain>
        <tissue evidence="3">Whole animal</tissue>
    </source>
</reference>
<evidence type="ECO:0000313" key="3">
    <source>
        <dbReference type="EMBL" id="KAH3741395.1"/>
    </source>
</evidence>
<feature type="domain" description="ShKT" evidence="2">
    <location>
        <begin position="56"/>
        <end position="89"/>
    </location>
</feature>
<dbReference type="PROSITE" id="PS51670">
    <property type="entry name" value="SHKT"/>
    <property type="match status" value="2"/>
</dbReference>
<keyword evidence="1" id="KW-1015">Disulfide bond</keyword>